<proteinExistence type="predicted"/>
<accession>A0A1H6EJ78</accession>
<protein>
    <submittedName>
        <fullName evidence="1">Uncharacterized protein</fullName>
    </submittedName>
</protein>
<dbReference type="Proteomes" id="UP000199690">
    <property type="component" value="Unassembled WGS sequence"/>
</dbReference>
<dbReference type="EMBL" id="FNVB01000016">
    <property type="protein sequence ID" value="SEG97940.1"/>
    <property type="molecule type" value="Genomic_DNA"/>
</dbReference>
<evidence type="ECO:0000313" key="4">
    <source>
        <dbReference type="Proteomes" id="UP000236729"/>
    </source>
</evidence>
<gene>
    <name evidence="1" type="ORF">SAMN02982929_06938</name>
    <name evidence="2" type="ORF">SAMN05216506_1234</name>
</gene>
<reference evidence="3 4" key="2">
    <citation type="submission" date="2016-10" db="EMBL/GenBank/DDBJ databases">
        <authorList>
            <person name="Varghese N."/>
            <person name="Submissions S."/>
        </authorList>
    </citation>
    <scope>NUCLEOTIDE SEQUENCE [LARGE SCALE GENOMIC DNA]</scope>
    <source>
        <strain evidence="4">ATCC 20501</strain>
        <strain evidence="2 3">CGMCC 4.3529</strain>
    </source>
</reference>
<dbReference type="InterPro" id="IPR024520">
    <property type="entry name" value="DUF3558"/>
</dbReference>
<dbReference type="Proteomes" id="UP000236729">
    <property type="component" value="Unassembled WGS sequence"/>
</dbReference>
<organism evidence="1 4">
    <name type="scientific">Saccharopolyspora kobensis</name>
    <dbReference type="NCBI Taxonomy" id="146035"/>
    <lineage>
        <taxon>Bacteria</taxon>
        <taxon>Bacillati</taxon>
        <taxon>Actinomycetota</taxon>
        <taxon>Actinomycetes</taxon>
        <taxon>Pseudonocardiales</taxon>
        <taxon>Pseudonocardiaceae</taxon>
        <taxon>Saccharopolyspora</taxon>
    </lineage>
</organism>
<name>A0A1H6EJ78_9PSEU</name>
<keyword evidence="3" id="KW-1185">Reference proteome</keyword>
<reference evidence="1" key="1">
    <citation type="submission" date="2016-10" db="EMBL/GenBank/DDBJ databases">
        <authorList>
            <person name="de Groot N.N."/>
        </authorList>
    </citation>
    <scope>NUCLEOTIDE SEQUENCE [LARGE SCALE GENOMIC DNA]</scope>
    <source>
        <strain evidence="1">ATCC 20501</strain>
    </source>
</reference>
<evidence type="ECO:0000313" key="1">
    <source>
        <dbReference type="EMBL" id="SEG97940.1"/>
    </source>
</evidence>
<evidence type="ECO:0000313" key="2">
    <source>
        <dbReference type="EMBL" id="SFF23444.1"/>
    </source>
</evidence>
<sequence length="88" mass="9180">MQRQGLKYTAKIFGDEQGNPTAEIDGYPAVHAGVSDLACTTAVGVSETEMFNVQFTAGSEGRNNPEFSDPCAVSDRVAGMVLANLPAG</sequence>
<dbReference type="EMBL" id="FOME01000023">
    <property type="protein sequence ID" value="SFF23444.1"/>
    <property type="molecule type" value="Genomic_DNA"/>
</dbReference>
<evidence type="ECO:0000313" key="3">
    <source>
        <dbReference type="Proteomes" id="UP000199690"/>
    </source>
</evidence>
<accession>A0A1I2GZN8</accession>
<dbReference type="AlphaFoldDB" id="A0A1H6EJ78"/>
<dbReference type="Pfam" id="PF12079">
    <property type="entry name" value="DUF3558"/>
    <property type="match status" value="1"/>
</dbReference>